<dbReference type="GO" id="GO:0015074">
    <property type="term" value="P:DNA integration"/>
    <property type="evidence" value="ECO:0007669"/>
    <property type="project" value="InterPro"/>
</dbReference>
<dbReference type="GO" id="GO:0003964">
    <property type="term" value="F:RNA-directed DNA polymerase activity"/>
    <property type="evidence" value="ECO:0007669"/>
    <property type="project" value="UniProtKB-KW"/>
</dbReference>
<accession>A0A8J6AYP6</accession>
<dbReference type="GO" id="GO:0004519">
    <property type="term" value="F:endonuclease activity"/>
    <property type="evidence" value="ECO:0007669"/>
    <property type="project" value="UniProtKB-KW"/>
</dbReference>
<dbReference type="PANTHER" id="PTHR41694">
    <property type="entry name" value="ENDOGENOUS RETROVIRUS GROUP K MEMBER POL PROTEIN"/>
    <property type="match status" value="1"/>
</dbReference>
<evidence type="ECO:0000256" key="5">
    <source>
        <dbReference type="ARBA" id="ARBA00022801"/>
    </source>
</evidence>
<feature type="domain" description="Integrase catalytic" evidence="7">
    <location>
        <begin position="33"/>
        <end position="148"/>
    </location>
</feature>
<dbReference type="Gene3D" id="3.30.420.10">
    <property type="entry name" value="Ribonuclease H-like superfamily/Ribonuclease H"/>
    <property type="match status" value="1"/>
</dbReference>
<sequence length="183" mass="20444">MYKDAEEFVQSCPVCQVTRKTAKPVQHLCHRTAGRLPFDVVQVDTIGPIAESEGLRYVCVLIDTYSKLTMLVPTRSTDADAAAGAILAWVGHYGIPRVIHSDGGSQYRNKLIDALMERLGSQHHVGTPYRPGSQGIVERVNAEVKRHLETLCSICRSLDGRGYYLWLSTSLIQHLWPGQAYRH</sequence>
<evidence type="ECO:0000313" key="8">
    <source>
        <dbReference type="EMBL" id="KAG9391683.1"/>
    </source>
</evidence>
<dbReference type="InterPro" id="IPR036397">
    <property type="entry name" value="RNaseH_sf"/>
</dbReference>
<evidence type="ECO:0000313" key="9">
    <source>
        <dbReference type="Proteomes" id="UP000717585"/>
    </source>
</evidence>
<dbReference type="EMBL" id="JAHDYR010000053">
    <property type="protein sequence ID" value="KAG9391683.1"/>
    <property type="molecule type" value="Genomic_DNA"/>
</dbReference>
<keyword evidence="6" id="KW-0695">RNA-directed DNA polymerase</keyword>
<keyword evidence="2" id="KW-0548">Nucleotidyltransferase</keyword>
<evidence type="ECO:0000256" key="2">
    <source>
        <dbReference type="ARBA" id="ARBA00022695"/>
    </source>
</evidence>
<dbReference type="SUPFAM" id="SSF53098">
    <property type="entry name" value="Ribonuclease H-like"/>
    <property type="match status" value="1"/>
</dbReference>
<dbReference type="AlphaFoldDB" id="A0A8J6AYP6"/>
<proteinExistence type="predicted"/>
<dbReference type="InterPro" id="IPR012337">
    <property type="entry name" value="RNaseH-like_sf"/>
</dbReference>
<name>A0A8J6AYP6_9EUKA</name>
<dbReference type="GO" id="GO:0016787">
    <property type="term" value="F:hydrolase activity"/>
    <property type="evidence" value="ECO:0007669"/>
    <property type="project" value="UniProtKB-KW"/>
</dbReference>
<keyword evidence="4" id="KW-0255">Endonuclease</keyword>
<dbReference type="PROSITE" id="PS50994">
    <property type="entry name" value="INTEGRASE"/>
    <property type="match status" value="1"/>
</dbReference>
<protein>
    <submittedName>
        <fullName evidence="8">Chromo (CHRromatin Organization MOdifier) domain</fullName>
    </submittedName>
</protein>
<dbReference type="OrthoDB" id="1713704at2759"/>
<keyword evidence="1" id="KW-0808">Transferase</keyword>
<reference evidence="8" key="1">
    <citation type="submission" date="2021-05" db="EMBL/GenBank/DDBJ databases">
        <title>A free-living protist that lacks canonical eukaryotic 1 DNA replication and segregation systems.</title>
        <authorList>
            <person name="Salas-Leiva D.E."/>
            <person name="Tromer E.C."/>
            <person name="Curtis B.A."/>
            <person name="Jerlstrom-Hultqvist J."/>
            <person name="Kolisko M."/>
            <person name="Yi Z."/>
            <person name="Salas-Leiva J.S."/>
            <person name="Gallot-Lavallee L."/>
            <person name="Kops G.J.P.L."/>
            <person name="Archibald J.M."/>
            <person name="Simpson A.G.B."/>
            <person name="Roger A.J."/>
        </authorList>
    </citation>
    <scope>NUCLEOTIDE SEQUENCE</scope>
    <source>
        <strain evidence="8">BICM</strain>
    </source>
</reference>
<dbReference type="GO" id="GO:0035613">
    <property type="term" value="F:RNA stem-loop binding"/>
    <property type="evidence" value="ECO:0007669"/>
    <property type="project" value="TreeGrafter"/>
</dbReference>
<evidence type="ECO:0000256" key="6">
    <source>
        <dbReference type="ARBA" id="ARBA00022918"/>
    </source>
</evidence>
<evidence type="ECO:0000256" key="4">
    <source>
        <dbReference type="ARBA" id="ARBA00022759"/>
    </source>
</evidence>
<gene>
    <name evidence="8" type="ORF">J8273_6458</name>
</gene>
<evidence type="ECO:0000259" key="7">
    <source>
        <dbReference type="PROSITE" id="PS50994"/>
    </source>
</evidence>
<comment type="caution">
    <text evidence="8">The sequence shown here is derived from an EMBL/GenBank/DDBJ whole genome shotgun (WGS) entry which is preliminary data.</text>
</comment>
<keyword evidence="9" id="KW-1185">Reference proteome</keyword>
<keyword evidence="3" id="KW-0540">Nuclease</keyword>
<dbReference type="InterPro" id="IPR001584">
    <property type="entry name" value="Integrase_cat-core"/>
</dbReference>
<evidence type="ECO:0000256" key="1">
    <source>
        <dbReference type="ARBA" id="ARBA00022679"/>
    </source>
</evidence>
<keyword evidence="5" id="KW-0378">Hydrolase</keyword>
<dbReference type="Pfam" id="PF00665">
    <property type="entry name" value="rve"/>
    <property type="match status" value="1"/>
</dbReference>
<dbReference type="PANTHER" id="PTHR41694:SF3">
    <property type="entry name" value="RNA-DIRECTED DNA POLYMERASE-RELATED"/>
    <property type="match status" value="1"/>
</dbReference>
<organism evidence="8 9">
    <name type="scientific">Carpediemonas membranifera</name>
    <dbReference type="NCBI Taxonomy" id="201153"/>
    <lineage>
        <taxon>Eukaryota</taxon>
        <taxon>Metamonada</taxon>
        <taxon>Carpediemonas-like organisms</taxon>
        <taxon>Carpediemonas</taxon>
    </lineage>
</organism>
<dbReference type="Proteomes" id="UP000717585">
    <property type="component" value="Unassembled WGS sequence"/>
</dbReference>
<evidence type="ECO:0000256" key="3">
    <source>
        <dbReference type="ARBA" id="ARBA00022722"/>
    </source>
</evidence>